<dbReference type="RefSeq" id="XP_037214495.1">
    <property type="nucleotide sequence ID" value="XM_037369289.1"/>
</dbReference>
<name>A0A8H6S2B0_9AGAR</name>
<evidence type="ECO:0000313" key="5">
    <source>
        <dbReference type="Proteomes" id="UP000636479"/>
    </source>
</evidence>
<dbReference type="OrthoDB" id="37297at2759"/>
<feature type="domain" description="DUF6534" evidence="3">
    <location>
        <begin position="221"/>
        <end position="299"/>
    </location>
</feature>
<dbReference type="Gene3D" id="3.40.30.10">
    <property type="entry name" value="Glutaredoxin"/>
    <property type="match status" value="1"/>
</dbReference>
<feature type="region of interest" description="Disordered" evidence="1">
    <location>
        <begin position="306"/>
        <end position="339"/>
    </location>
</feature>
<proteinExistence type="predicted"/>
<feature type="region of interest" description="Disordered" evidence="1">
    <location>
        <begin position="369"/>
        <end position="391"/>
    </location>
</feature>
<keyword evidence="2" id="KW-0812">Transmembrane</keyword>
<evidence type="ECO:0000256" key="1">
    <source>
        <dbReference type="SAM" id="MobiDB-lite"/>
    </source>
</evidence>
<feature type="compositionally biased region" description="Low complexity" evidence="1">
    <location>
        <begin position="330"/>
        <end position="339"/>
    </location>
</feature>
<sequence length="647" mass="70778">MTFPHPLAASLLLLSPFPHPRPFFDFRVLTTPTLSSFFLHPPRTASLKMVPYGVESPLILGVLEIGVFVSVFLFGIVALQGYIYWRSAAEDRLWLRIFVGTLLILELAHTISACHAVYFFTILEAGVPELERVANSYSLAVTPVFETAITAMVQGFFTYRIYLLSGRKLIPGICASLGLARLVGGLAMAVEGVNDVPLQPNGFHYQNTYGWVITTALDIGVVLDVLITLSLCFYMRKLYDPYNLPGGEVLLDRMILWTIETGLITSLTSVTVVIAFTTMKYNYVWLALYTLLAKCNLNSRPSNRRIVRNGRGSPEPTTGVKTWSRWDATPSPSRPVSPRSSLTIHITRTRTTDADFDTEKTFIEKGLLSAPNSRPASPPCLQPGNASAGPQHEVDNALLTVPVDPERLAARVRSLGLSVVGNHRSLRDDYAIRFSPPDSHVVMALQPTLRALLIAGTPDAPHTLDVFLDYVCPFSAKMARAIDSILGPLLGPGGVYYGKVKVVFRPQVQPWHVSSTLVHEAGLAVARAAPASFWPFSLALFARQGEYFDAPTEKLTRADIRAKLAALVAEVDQSAADGVTQLLTLKTTSPNGGNGVTDDLKYTIKFARQNGIHVSPTVLWDGLVANEISSGWGETEWEGFLAAKVVL</sequence>
<evidence type="ECO:0000259" key="3">
    <source>
        <dbReference type="Pfam" id="PF20152"/>
    </source>
</evidence>
<feature type="transmembrane region" description="Helical" evidence="2">
    <location>
        <begin position="169"/>
        <end position="189"/>
    </location>
</feature>
<dbReference type="InterPro" id="IPR036249">
    <property type="entry name" value="Thioredoxin-like_sf"/>
</dbReference>
<keyword evidence="2" id="KW-0472">Membrane</keyword>
<feature type="transmembrane region" description="Helical" evidence="2">
    <location>
        <begin position="59"/>
        <end position="85"/>
    </location>
</feature>
<dbReference type="PANTHER" id="PTHR33875:SF2">
    <property type="entry name" value="ACR183CP"/>
    <property type="match status" value="1"/>
</dbReference>
<feature type="transmembrane region" description="Helical" evidence="2">
    <location>
        <begin position="255"/>
        <end position="276"/>
    </location>
</feature>
<dbReference type="Pfam" id="PF20152">
    <property type="entry name" value="DUF6534"/>
    <property type="match status" value="1"/>
</dbReference>
<dbReference type="Proteomes" id="UP000636479">
    <property type="component" value="Unassembled WGS sequence"/>
</dbReference>
<dbReference type="GeneID" id="59351805"/>
<feature type="transmembrane region" description="Helical" evidence="2">
    <location>
        <begin position="97"/>
        <end position="120"/>
    </location>
</feature>
<dbReference type="PANTHER" id="PTHR33875">
    <property type="entry name" value="OS09G0542200 PROTEIN"/>
    <property type="match status" value="1"/>
</dbReference>
<accession>A0A8H6S2B0</accession>
<keyword evidence="2" id="KW-1133">Transmembrane helix</keyword>
<feature type="transmembrane region" description="Helical" evidence="2">
    <location>
        <begin position="209"/>
        <end position="234"/>
    </location>
</feature>
<reference evidence="4" key="1">
    <citation type="submission" date="2020-05" db="EMBL/GenBank/DDBJ databases">
        <title>Mycena genomes resolve the evolution of fungal bioluminescence.</title>
        <authorList>
            <person name="Tsai I.J."/>
        </authorList>
    </citation>
    <scope>NUCLEOTIDE SEQUENCE</scope>
    <source>
        <strain evidence="4">171206Taipei</strain>
    </source>
</reference>
<keyword evidence="5" id="KW-1185">Reference proteome</keyword>
<dbReference type="SUPFAM" id="SSF52833">
    <property type="entry name" value="Thioredoxin-like"/>
    <property type="match status" value="1"/>
</dbReference>
<dbReference type="InterPro" id="IPR045339">
    <property type="entry name" value="DUF6534"/>
</dbReference>
<evidence type="ECO:0000256" key="2">
    <source>
        <dbReference type="SAM" id="Phobius"/>
    </source>
</evidence>
<gene>
    <name evidence="4" type="ORF">MIND_01281800</name>
</gene>
<dbReference type="EMBL" id="JACAZF010000013">
    <property type="protein sequence ID" value="KAF7291373.1"/>
    <property type="molecule type" value="Genomic_DNA"/>
</dbReference>
<comment type="caution">
    <text evidence="4">The sequence shown here is derived from an EMBL/GenBank/DDBJ whole genome shotgun (WGS) entry which is preliminary data.</text>
</comment>
<dbReference type="AlphaFoldDB" id="A0A8H6S2B0"/>
<feature type="transmembrane region" description="Helical" evidence="2">
    <location>
        <begin position="140"/>
        <end position="162"/>
    </location>
</feature>
<organism evidence="4 5">
    <name type="scientific">Mycena indigotica</name>
    <dbReference type="NCBI Taxonomy" id="2126181"/>
    <lineage>
        <taxon>Eukaryota</taxon>
        <taxon>Fungi</taxon>
        <taxon>Dikarya</taxon>
        <taxon>Basidiomycota</taxon>
        <taxon>Agaricomycotina</taxon>
        <taxon>Agaricomycetes</taxon>
        <taxon>Agaricomycetidae</taxon>
        <taxon>Agaricales</taxon>
        <taxon>Marasmiineae</taxon>
        <taxon>Mycenaceae</taxon>
        <taxon>Mycena</taxon>
    </lineage>
</organism>
<evidence type="ECO:0000313" key="4">
    <source>
        <dbReference type="EMBL" id="KAF7291373.1"/>
    </source>
</evidence>
<protein>
    <recommendedName>
        <fullName evidence="3">DUF6534 domain-containing protein</fullName>
    </recommendedName>
</protein>